<dbReference type="PANTHER" id="PTHR31105:SF38">
    <property type="entry name" value="PROTEIN ENHANCED DISEASE RESISTANCE 4"/>
    <property type="match status" value="1"/>
</dbReference>
<evidence type="ECO:0000313" key="5">
    <source>
        <dbReference type="Proteomes" id="UP000826271"/>
    </source>
</evidence>
<feature type="compositionally biased region" description="Basic and acidic residues" evidence="1">
    <location>
        <begin position="131"/>
        <end position="147"/>
    </location>
</feature>
<feature type="compositionally biased region" description="Low complexity" evidence="1">
    <location>
        <begin position="330"/>
        <end position="341"/>
    </location>
</feature>
<keyword evidence="5" id="KW-1185">Reference proteome</keyword>
<feature type="compositionally biased region" description="Basic and acidic residues" evidence="1">
    <location>
        <begin position="45"/>
        <end position="60"/>
    </location>
</feature>
<dbReference type="Proteomes" id="UP000826271">
    <property type="component" value="Unassembled WGS sequence"/>
</dbReference>
<feature type="region of interest" description="Disordered" evidence="1">
    <location>
        <begin position="324"/>
        <end position="350"/>
    </location>
</feature>
<dbReference type="InterPro" id="IPR021480">
    <property type="entry name" value="Zinc_ribbon_12"/>
</dbReference>
<feature type="region of interest" description="Disordered" evidence="1">
    <location>
        <begin position="45"/>
        <end position="296"/>
    </location>
</feature>
<sequence>MTSQVSAKVRLVRCPKCRQVLVELPEVRLYKCGGCGTVLQAKNRKMETDHTELSSRESDSVAKSQQDNISEEKEARSSNHDLISPHHTSVSDEISSSPEINSPWGKDSPPEVKEPSKKEIGKTSGQISETCDDKFHDHENLPEHENEGTSGQTSETCDDKFRDHENLPEHENEETLGQTSEACDDKFRDHENLPEHENEETLGQTSEACDDKFRDHENLPEHEDEYGLRPRAKHGQRMKNNSIPSENDEKSQNCDRNDTISQSAEQSIEVDDKIEGLSTFRSSSPDKNVSASVEDSRSLVSFYLSSPDDERPDQKLTRNFERVSSVDTFGSSPLGEPSSELSGKHGDGTNYTRNGSYYAYDGSESSYDGIDDQISEHISHLSRKIKDSDYISTTERLKKDGLRANNEPETNYWATSTRAMKSRDIGGNKMRLDKHGVVSSGSRFGSRDVLGPRTENPSRYRHKLLPAQPGFHPPVPSSYSQPDKMDLLRTVCELKDQLSKMHFPTNREFAPFHYNHPGEYVLPRQQDWSEQPNFPRMAFSGEAARYRHQANCSCLHCCSQDRHYSAQLPSNCLHCTNDHCRVPTEHYTSSELSLRGCETNSANQRHRDNEMKRLYLKEKYNMTKRHIRPVVGGAPFVTCYYCSELLQLPADFLLFKKRYHQLMCNACQKVLNFSLLKRTHLVPYSNDGSAPPPSETDEYNDTTTRRNCEPVSCSDDYGHSFCQSCSTSFDKGERNFYNRKMSLESSYEPVEDRKMKSILRESANKNEIVESVGPSSKMSKWNKVTSEIESSNSPLHRLMGYTSPSQVLNKRS</sequence>
<gene>
    <name evidence="4" type="ORF">BUALT_Bualt06G0074800</name>
</gene>
<dbReference type="InterPro" id="IPR055126">
    <property type="entry name" value="EDR4-like_N"/>
</dbReference>
<accession>A0AAV6XPA8</accession>
<feature type="compositionally biased region" description="Basic and acidic residues" evidence="1">
    <location>
        <begin position="157"/>
        <end position="170"/>
    </location>
</feature>
<dbReference type="AlphaFoldDB" id="A0AAV6XPA8"/>
<dbReference type="Pfam" id="PF11331">
    <property type="entry name" value="Zn_ribbon_12"/>
    <property type="match status" value="1"/>
</dbReference>
<protein>
    <recommendedName>
        <fullName evidence="6">Zinc-ribbon domain-containing protein</fullName>
    </recommendedName>
</protein>
<feature type="domain" description="Probable zinc-ribbon" evidence="2">
    <location>
        <begin position="632"/>
        <end position="675"/>
    </location>
</feature>
<feature type="region of interest" description="Disordered" evidence="1">
    <location>
        <begin position="431"/>
        <end position="457"/>
    </location>
</feature>
<dbReference type="PANTHER" id="PTHR31105">
    <property type="entry name" value="EXTRA-LARGE G-PROTEIN-LIKE"/>
    <property type="match status" value="1"/>
</dbReference>
<feature type="compositionally biased region" description="Basic and acidic residues" evidence="1">
    <location>
        <begin position="209"/>
        <end position="228"/>
    </location>
</feature>
<feature type="region of interest" description="Disordered" evidence="1">
    <location>
        <begin position="788"/>
        <end position="812"/>
    </location>
</feature>
<evidence type="ECO:0000256" key="1">
    <source>
        <dbReference type="SAM" id="MobiDB-lite"/>
    </source>
</evidence>
<dbReference type="InterPro" id="IPR040244">
    <property type="entry name" value="EDR4-like"/>
</dbReference>
<name>A0AAV6XPA8_9LAMI</name>
<evidence type="ECO:0008006" key="6">
    <source>
        <dbReference type="Google" id="ProtNLM"/>
    </source>
</evidence>
<dbReference type="GO" id="GO:1900150">
    <property type="term" value="P:regulation of defense response to fungus"/>
    <property type="evidence" value="ECO:0007669"/>
    <property type="project" value="InterPro"/>
</dbReference>
<feature type="compositionally biased region" description="Basic and acidic residues" evidence="1">
    <location>
        <begin position="247"/>
        <end position="258"/>
    </location>
</feature>
<feature type="region of interest" description="Disordered" evidence="1">
    <location>
        <begin position="684"/>
        <end position="705"/>
    </location>
</feature>
<feature type="compositionally biased region" description="Basic and acidic residues" evidence="1">
    <location>
        <begin position="183"/>
        <end position="196"/>
    </location>
</feature>
<evidence type="ECO:0000259" key="2">
    <source>
        <dbReference type="Pfam" id="PF11331"/>
    </source>
</evidence>
<dbReference type="EMBL" id="WHWC01000006">
    <property type="protein sequence ID" value="KAG8380995.1"/>
    <property type="molecule type" value="Genomic_DNA"/>
</dbReference>
<dbReference type="Pfam" id="PF22910">
    <property type="entry name" value="EDR4-like_1st"/>
    <property type="match status" value="1"/>
</dbReference>
<evidence type="ECO:0000313" key="4">
    <source>
        <dbReference type="EMBL" id="KAG8380995.1"/>
    </source>
</evidence>
<feature type="compositionally biased region" description="Basic and acidic residues" evidence="1">
    <location>
        <begin position="108"/>
        <end position="121"/>
    </location>
</feature>
<organism evidence="4 5">
    <name type="scientific">Buddleja alternifolia</name>
    <dbReference type="NCBI Taxonomy" id="168488"/>
    <lineage>
        <taxon>Eukaryota</taxon>
        <taxon>Viridiplantae</taxon>
        <taxon>Streptophyta</taxon>
        <taxon>Embryophyta</taxon>
        <taxon>Tracheophyta</taxon>
        <taxon>Spermatophyta</taxon>
        <taxon>Magnoliopsida</taxon>
        <taxon>eudicotyledons</taxon>
        <taxon>Gunneridae</taxon>
        <taxon>Pentapetalae</taxon>
        <taxon>asterids</taxon>
        <taxon>lamiids</taxon>
        <taxon>Lamiales</taxon>
        <taxon>Scrophulariaceae</taxon>
        <taxon>Buddlejeae</taxon>
        <taxon>Buddleja</taxon>
    </lineage>
</organism>
<proteinExistence type="predicted"/>
<feature type="compositionally biased region" description="Polar residues" evidence="1">
    <location>
        <begin position="86"/>
        <end position="100"/>
    </location>
</feature>
<feature type="domain" description="Enhanced disease resistance 4-like N-terminal" evidence="3">
    <location>
        <begin position="8"/>
        <end position="41"/>
    </location>
</feature>
<feature type="compositionally biased region" description="Polar residues" evidence="1">
    <location>
        <begin position="802"/>
        <end position="812"/>
    </location>
</feature>
<evidence type="ECO:0000259" key="3">
    <source>
        <dbReference type="Pfam" id="PF22910"/>
    </source>
</evidence>
<feature type="compositionally biased region" description="Polar residues" evidence="1">
    <location>
        <begin position="279"/>
        <end position="293"/>
    </location>
</feature>
<reference evidence="4" key="1">
    <citation type="submission" date="2019-10" db="EMBL/GenBank/DDBJ databases">
        <authorList>
            <person name="Zhang R."/>
            <person name="Pan Y."/>
            <person name="Wang J."/>
            <person name="Ma R."/>
            <person name="Yu S."/>
        </authorList>
    </citation>
    <scope>NUCLEOTIDE SEQUENCE</scope>
    <source>
        <strain evidence="4">LA-IB0</strain>
        <tissue evidence="4">Leaf</tissue>
    </source>
</reference>
<feature type="compositionally biased region" description="Basic and acidic residues" evidence="1">
    <location>
        <begin position="70"/>
        <end position="79"/>
    </location>
</feature>
<comment type="caution">
    <text evidence="4">The sequence shown here is derived from an EMBL/GenBank/DDBJ whole genome shotgun (WGS) entry which is preliminary data.</text>
</comment>